<evidence type="ECO:0000256" key="6">
    <source>
        <dbReference type="ARBA" id="ARBA00022980"/>
    </source>
</evidence>
<dbReference type="GO" id="GO:0003735">
    <property type="term" value="F:structural constituent of ribosome"/>
    <property type="evidence" value="ECO:0007669"/>
    <property type="project" value="InterPro"/>
</dbReference>
<evidence type="ECO:0000256" key="5">
    <source>
        <dbReference type="ARBA" id="ARBA00022884"/>
    </source>
</evidence>
<evidence type="ECO:0008006" key="10">
    <source>
        <dbReference type="Google" id="ProtNLM"/>
    </source>
</evidence>
<sequence>MLKPAAKGGLSARAPSLAAVEARMRRLSVSCAAAAERPGPVPEFVQPPSVRGKLGPKYAIIEVGGNQQFVEEGRWYTCNRLKGCDPGATVKFPRVLAAKDNGRLRVGQPYLEDVTVEGDIVEELRGPKIVVMKFKPKKHYKRTQGHRQDLTKFKITKISVE</sequence>
<dbReference type="GO" id="GO:0009536">
    <property type="term" value="C:plastid"/>
    <property type="evidence" value="ECO:0007669"/>
    <property type="project" value="UniProtKB-SubCell"/>
</dbReference>
<evidence type="ECO:0000256" key="2">
    <source>
        <dbReference type="ARBA" id="ARBA00008563"/>
    </source>
</evidence>
<dbReference type="Proteomes" id="UP000708148">
    <property type="component" value="Unassembled WGS sequence"/>
</dbReference>
<gene>
    <name evidence="8" type="ORF">OSTQU699_LOCUS4953</name>
</gene>
<name>A0A8S1IWY0_9CHLO</name>
<keyword evidence="7" id="KW-0687">Ribonucleoprotein</keyword>
<dbReference type="PROSITE" id="PS01169">
    <property type="entry name" value="RIBOSOMAL_L21"/>
    <property type="match status" value="1"/>
</dbReference>
<dbReference type="AlphaFoldDB" id="A0A8S1IWY0"/>
<dbReference type="OrthoDB" id="5994at2759"/>
<comment type="caution">
    <text evidence="8">The sequence shown here is derived from an EMBL/GenBank/DDBJ whole genome shotgun (WGS) entry which is preliminary data.</text>
</comment>
<dbReference type="NCBIfam" id="TIGR00061">
    <property type="entry name" value="L21"/>
    <property type="match status" value="1"/>
</dbReference>
<keyword evidence="5" id="KW-0694">RNA-binding</keyword>
<dbReference type="GO" id="GO:0019843">
    <property type="term" value="F:rRNA binding"/>
    <property type="evidence" value="ECO:0007669"/>
    <property type="project" value="UniProtKB-KW"/>
</dbReference>
<comment type="similarity">
    <text evidence="2">Belongs to the bacterial ribosomal protein bL21 family.</text>
</comment>
<dbReference type="GO" id="GO:0005762">
    <property type="term" value="C:mitochondrial large ribosomal subunit"/>
    <property type="evidence" value="ECO:0007669"/>
    <property type="project" value="TreeGrafter"/>
</dbReference>
<organism evidence="8 9">
    <name type="scientific">Ostreobium quekettii</name>
    <dbReference type="NCBI Taxonomy" id="121088"/>
    <lineage>
        <taxon>Eukaryota</taxon>
        <taxon>Viridiplantae</taxon>
        <taxon>Chlorophyta</taxon>
        <taxon>core chlorophytes</taxon>
        <taxon>Ulvophyceae</taxon>
        <taxon>TCBD clade</taxon>
        <taxon>Bryopsidales</taxon>
        <taxon>Ostreobineae</taxon>
        <taxon>Ostreobiaceae</taxon>
        <taxon>Ostreobium</taxon>
    </lineage>
</organism>
<dbReference type="EMBL" id="CAJHUC010001068">
    <property type="protein sequence ID" value="CAD7699594.1"/>
    <property type="molecule type" value="Genomic_DNA"/>
</dbReference>
<dbReference type="PANTHER" id="PTHR21349:SF7">
    <property type="entry name" value="LARGE RIBOSOMAL SUBUNIT PROTEIN BL21C"/>
    <property type="match status" value="1"/>
</dbReference>
<dbReference type="InterPro" id="IPR001787">
    <property type="entry name" value="Ribosomal_bL21"/>
</dbReference>
<dbReference type="InterPro" id="IPR036164">
    <property type="entry name" value="bL21-like_sf"/>
</dbReference>
<evidence type="ECO:0000256" key="3">
    <source>
        <dbReference type="ARBA" id="ARBA00022640"/>
    </source>
</evidence>
<evidence type="ECO:0000313" key="9">
    <source>
        <dbReference type="Proteomes" id="UP000708148"/>
    </source>
</evidence>
<evidence type="ECO:0000313" key="8">
    <source>
        <dbReference type="EMBL" id="CAD7699594.1"/>
    </source>
</evidence>
<evidence type="ECO:0000256" key="1">
    <source>
        <dbReference type="ARBA" id="ARBA00004474"/>
    </source>
</evidence>
<dbReference type="InterPro" id="IPR018258">
    <property type="entry name" value="Ribosomal_bL21_CS"/>
</dbReference>
<keyword evidence="3" id="KW-0934">Plastid</keyword>
<keyword evidence="4" id="KW-0699">rRNA-binding</keyword>
<protein>
    <recommendedName>
        <fullName evidence="10">Ribosomal protein L21</fullName>
    </recommendedName>
</protein>
<accession>A0A8S1IWY0</accession>
<keyword evidence="9" id="KW-1185">Reference proteome</keyword>
<reference evidence="8" key="1">
    <citation type="submission" date="2020-12" db="EMBL/GenBank/DDBJ databases">
        <authorList>
            <person name="Iha C."/>
        </authorList>
    </citation>
    <scope>NUCLEOTIDE SEQUENCE</scope>
</reference>
<dbReference type="GO" id="GO:0006412">
    <property type="term" value="P:translation"/>
    <property type="evidence" value="ECO:0007669"/>
    <property type="project" value="InterPro"/>
</dbReference>
<dbReference type="Pfam" id="PF00829">
    <property type="entry name" value="Ribosomal_L21p"/>
    <property type="match status" value="1"/>
</dbReference>
<dbReference type="InterPro" id="IPR028909">
    <property type="entry name" value="bL21-like"/>
</dbReference>
<comment type="subcellular location">
    <subcellularLocation>
        <location evidence="1">Plastid</location>
    </subcellularLocation>
</comment>
<evidence type="ECO:0000256" key="4">
    <source>
        <dbReference type="ARBA" id="ARBA00022730"/>
    </source>
</evidence>
<dbReference type="PANTHER" id="PTHR21349">
    <property type="entry name" value="50S RIBOSOMAL PROTEIN L21"/>
    <property type="match status" value="1"/>
</dbReference>
<proteinExistence type="inferred from homology"/>
<evidence type="ECO:0000256" key="7">
    <source>
        <dbReference type="ARBA" id="ARBA00023274"/>
    </source>
</evidence>
<dbReference type="HAMAP" id="MF_01363">
    <property type="entry name" value="Ribosomal_bL21"/>
    <property type="match status" value="1"/>
</dbReference>
<dbReference type="SUPFAM" id="SSF141091">
    <property type="entry name" value="L21p-like"/>
    <property type="match status" value="1"/>
</dbReference>
<keyword evidence="6" id="KW-0689">Ribosomal protein</keyword>